<dbReference type="InterPro" id="IPR045068">
    <property type="entry name" value="BACURD1-3"/>
</dbReference>
<dbReference type="AlphaFoldDB" id="A0AA88H049"/>
<name>A0AA88H049_NAELO</name>
<accession>A0AA88H049</accession>
<dbReference type="InterPro" id="IPR000210">
    <property type="entry name" value="BTB/POZ_dom"/>
</dbReference>
<dbReference type="Gene3D" id="3.30.710.10">
    <property type="entry name" value="Potassium Channel Kv1.1, Chain A"/>
    <property type="match status" value="1"/>
</dbReference>
<feature type="compositionally biased region" description="Basic and acidic residues" evidence="1">
    <location>
        <begin position="174"/>
        <end position="185"/>
    </location>
</feature>
<dbReference type="InterPro" id="IPR011333">
    <property type="entry name" value="SKP1/BTB/POZ_sf"/>
</dbReference>
<reference evidence="3 4" key="1">
    <citation type="journal article" date="2018" name="BMC Genomics">
        <title>The genome of Naegleria lovaniensis, the basis for a comparative approach to unravel pathogenicity factors of the human pathogenic amoeba N. fowleri.</title>
        <authorList>
            <person name="Liechti N."/>
            <person name="Schurch N."/>
            <person name="Bruggmann R."/>
            <person name="Wittwer M."/>
        </authorList>
    </citation>
    <scope>NUCLEOTIDE SEQUENCE [LARGE SCALE GENOMIC DNA]</scope>
    <source>
        <strain evidence="3 4">ATCC 30569</strain>
    </source>
</reference>
<dbReference type="InterPro" id="IPR003131">
    <property type="entry name" value="T1-type_BTB"/>
</dbReference>
<feature type="compositionally biased region" description="Polar residues" evidence="1">
    <location>
        <begin position="186"/>
        <end position="198"/>
    </location>
</feature>
<keyword evidence="4" id="KW-1185">Reference proteome</keyword>
<feature type="region of interest" description="Disordered" evidence="1">
    <location>
        <begin position="147"/>
        <end position="217"/>
    </location>
</feature>
<gene>
    <name evidence="3" type="ORF">C9374_014188</name>
</gene>
<protein>
    <recommendedName>
        <fullName evidence="2">BTB domain-containing protein</fullName>
    </recommendedName>
</protein>
<organism evidence="3 4">
    <name type="scientific">Naegleria lovaniensis</name>
    <name type="common">Amoeba</name>
    <dbReference type="NCBI Taxonomy" id="51637"/>
    <lineage>
        <taxon>Eukaryota</taxon>
        <taxon>Discoba</taxon>
        <taxon>Heterolobosea</taxon>
        <taxon>Tetramitia</taxon>
        <taxon>Eutetramitia</taxon>
        <taxon>Vahlkampfiidae</taxon>
        <taxon>Naegleria</taxon>
    </lineage>
</organism>
<dbReference type="SUPFAM" id="SSF54695">
    <property type="entry name" value="POZ domain"/>
    <property type="match status" value="1"/>
</dbReference>
<dbReference type="CDD" id="cd18316">
    <property type="entry name" value="BTB_POZ_KCTD-like"/>
    <property type="match status" value="1"/>
</dbReference>
<dbReference type="Pfam" id="PF02214">
    <property type="entry name" value="BTB_2"/>
    <property type="match status" value="1"/>
</dbReference>
<dbReference type="GO" id="GO:0051260">
    <property type="term" value="P:protein homooligomerization"/>
    <property type="evidence" value="ECO:0007669"/>
    <property type="project" value="InterPro"/>
</dbReference>
<feature type="compositionally biased region" description="Basic and acidic residues" evidence="1">
    <location>
        <begin position="31"/>
        <end position="52"/>
    </location>
</feature>
<dbReference type="GeneID" id="68106641"/>
<evidence type="ECO:0000313" key="3">
    <source>
        <dbReference type="EMBL" id="KAG2389628.1"/>
    </source>
</evidence>
<proteinExistence type="predicted"/>
<dbReference type="EMBL" id="PYSW02000007">
    <property type="protein sequence ID" value="KAG2389628.1"/>
    <property type="molecule type" value="Genomic_DNA"/>
</dbReference>
<feature type="region of interest" description="Disordered" evidence="1">
    <location>
        <begin position="1"/>
        <end position="118"/>
    </location>
</feature>
<evidence type="ECO:0000256" key="1">
    <source>
        <dbReference type="SAM" id="MobiDB-lite"/>
    </source>
</evidence>
<dbReference type="PANTHER" id="PTHR11145:SF8">
    <property type="entry name" value="RE57120P"/>
    <property type="match status" value="1"/>
</dbReference>
<sequence>MTPSLTTENYEEDTGKMEIGSMQSFSSSHRMRSEVYKTTEKGPKITFKRSEVNIHNASSSSSCSSSSSNSSSSSSGSSRASNYEPQSKKNSKYIGTCSPEQEDPNEHLILNEPLSPSSKGLIKTIMKSTVNGGIEIKRLDTIKEPFTTPRSGACGDGILSPKSAQEQIPLSPIEPKKQDTVKDVSSESQSKPRNQQSAVKVEEKEFTTQQNVVPQTPEKEKRKIQVVKLNVGGKLFQTTSKTLKKSEILYYLYRSANSQKKKENSIEAVTDENGVIFIDRDPKYFIHVLNYLRDGMLVGCIEDLSHGMIEHIIHEASYFKIFGLINDIEEQQIRNVKFDQATLEDCQLRHYNQEVVKRSESGSLYSCLDYVMNKKRISLCNNPYRYYTKFVLRYGDSSNLALGVTCKQADKWKRFEILKKIKEKDTIAIWYNYEAEQLVLYWNDVQVQRKTFKIDSNDWVFHVEMFADDNYCGLKIVQTTHPQLSTTPEETNVK</sequence>
<dbReference type="SMART" id="SM00225">
    <property type="entry name" value="BTB"/>
    <property type="match status" value="1"/>
</dbReference>
<dbReference type="PANTHER" id="PTHR11145">
    <property type="entry name" value="BTB/POZ DOMAIN-CONTAINING ADAPTER FOR CUL3-MEDIATED RHOA DEGRADATION PROTEIN FAMILY MEMBER"/>
    <property type="match status" value="1"/>
</dbReference>
<feature type="compositionally biased region" description="Low complexity" evidence="1">
    <location>
        <begin position="58"/>
        <end position="81"/>
    </location>
</feature>
<feature type="domain" description="BTB" evidence="2">
    <location>
        <begin position="225"/>
        <end position="336"/>
    </location>
</feature>
<dbReference type="Proteomes" id="UP000816034">
    <property type="component" value="Unassembled WGS sequence"/>
</dbReference>
<evidence type="ECO:0000259" key="2">
    <source>
        <dbReference type="SMART" id="SM00225"/>
    </source>
</evidence>
<dbReference type="RefSeq" id="XP_044553620.1">
    <property type="nucleotide sequence ID" value="XM_044690148.1"/>
</dbReference>
<evidence type="ECO:0000313" key="4">
    <source>
        <dbReference type="Proteomes" id="UP000816034"/>
    </source>
</evidence>
<comment type="caution">
    <text evidence="3">The sequence shown here is derived from an EMBL/GenBank/DDBJ whole genome shotgun (WGS) entry which is preliminary data.</text>
</comment>